<name>A0ABM8QY88_9BURK</name>
<evidence type="ECO:0008006" key="3">
    <source>
        <dbReference type="Google" id="ProtNLM"/>
    </source>
</evidence>
<evidence type="ECO:0000313" key="2">
    <source>
        <dbReference type="Proteomes" id="UP000673821"/>
    </source>
</evidence>
<dbReference type="EMBL" id="CAJNBH010000004">
    <property type="protein sequence ID" value="CAE6722488.1"/>
    <property type="molecule type" value="Genomic_DNA"/>
</dbReference>
<proteinExistence type="predicted"/>
<organism evidence="1 2">
    <name type="scientific">Paraburkholderia nemoris</name>
    <dbReference type="NCBI Taxonomy" id="2793076"/>
    <lineage>
        <taxon>Bacteria</taxon>
        <taxon>Pseudomonadati</taxon>
        <taxon>Pseudomonadota</taxon>
        <taxon>Betaproteobacteria</taxon>
        <taxon>Burkholderiales</taxon>
        <taxon>Burkholderiaceae</taxon>
        <taxon>Paraburkholderia</taxon>
    </lineage>
</organism>
<dbReference type="Proteomes" id="UP000673821">
    <property type="component" value="Unassembled WGS sequence"/>
</dbReference>
<dbReference type="SUPFAM" id="SSF56935">
    <property type="entry name" value="Porins"/>
    <property type="match status" value="1"/>
</dbReference>
<reference evidence="1 2" key="1">
    <citation type="submission" date="2021-02" db="EMBL/GenBank/DDBJ databases">
        <authorList>
            <person name="Vanwijnsberghe S."/>
        </authorList>
    </citation>
    <scope>NUCLEOTIDE SEQUENCE [LARGE SCALE GENOMIC DNA]</scope>
    <source>
        <strain evidence="1 2">R-69776</strain>
    </source>
</reference>
<accession>A0ABM8QY88</accession>
<comment type="caution">
    <text evidence="1">The sequence shown here is derived from an EMBL/GenBank/DDBJ whole genome shotgun (WGS) entry which is preliminary data.</text>
</comment>
<sequence length="68" mass="7490">MAYIYSQGKYGGGLDARPHWTTGQVSVDYLLSKRTDVYIYDSLQRVSGPDAVADVYGNSPSTSRNQNV</sequence>
<keyword evidence="2" id="KW-1185">Reference proteome</keyword>
<evidence type="ECO:0000313" key="1">
    <source>
        <dbReference type="EMBL" id="CAE6722488.1"/>
    </source>
</evidence>
<protein>
    <recommendedName>
        <fullName evidence="3">TonB-dependent receptor</fullName>
    </recommendedName>
</protein>
<gene>
    <name evidence="1" type="ORF">R69776_01595</name>
</gene>